<dbReference type="RefSeq" id="WP_073601596.1">
    <property type="nucleotide sequence ID" value="NZ_MRCB01000047.1"/>
</dbReference>
<gene>
    <name evidence="9" type="ORF">NIES593_21795</name>
</gene>
<evidence type="ECO:0000259" key="8">
    <source>
        <dbReference type="PROSITE" id="PS50885"/>
    </source>
</evidence>
<comment type="caution">
    <text evidence="9">The sequence shown here is derived from an EMBL/GenBank/DDBJ whole genome shotgun (WGS) entry which is preliminary data.</text>
</comment>
<dbReference type="AlphaFoldDB" id="A0A1U7H7V2"/>
<dbReference type="CDD" id="cd12913">
    <property type="entry name" value="PDC1_MCP_like"/>
    <property type="match status" value="1"/>
</dbReference>
<sequence>MTTSQPQSQLKMMQANSKLPRLKSVGTRLFLLVMGGALVGLGSMAYLFYNSLRKEVEAEIRQTLSSKVNLIDGQVQQAEALAKSLRTAVATLHAQGVETPETYIKLTLELFKNRPDYVTGLGFMQREYGVLPKKPWFSPYYLLDPGVANFPGKLLPAPDNKIRYVDENTPGDFYPESDYWKDYMVPQKTVWADPYEYYGFFYTTFYIPIYDDRRQWLGGVSVDFDARTFEKSLQDKVIQEAGYFALLTDSGQIVAYPPNPQKGLKAETFKSIPGLESVWSRLQNGQSGLIKERGTYWVYQRIPSTNWVALASVPSEVVLRPVLLITVGGAIAAGLLLAGIVVVAVQYLNRRLKPILDKCNKLAATDAQTIARLEKEDEIGRVSVSFFNLIDQLATKEEQIRQEVARAVQTQEELKRAVEVEREGEALQAEIAQLLEVVAAVEEGDFTVQAPVSDRATGLVADTFNRLIEEIAKVLAQVLEAARQVSAGADNLEQIAEVVVTNADRQAQEVEQALSLSEQVERSAESAAQQLQISNQSLLALDSTVLDGQAAIADLTRATEVLRQGTDRIVQQMKALGEFVGLTEQLVGDQNQIATQTQVLALNASLVAARACEQQNPRQFAVAAKEFEAIADRVSQLAQQTNEGLSVLEQRTTQVQNVVAAVDAEVQNLGGLVGGFTEGVERSTEAFNNVQMVTANVLQAGEAVTRSSQDIINTVRSTAAAMQDIAELARRTVRLTQNTRHQSETMGILSTRLLQRVEFFRLPTELLPQTSSESESVEQESSLSPTVRSILVGEE</sequence>
<keyword evidence="1 3" id="KW-0807">Transducer</keyword>
<dbReference type="Proteomes" id="UP000186868">
    <property type="component" value="Unassembled WGS sequence"/>
</dbReference>
<dbReference type="SUPFAM" id="SSF58104">
    <property type="entry name" value="Methyl-accepting chemotaxis protein (MCP) signaling domain"/>
    <property type="match status" value="1"/>
</dbReference>
<dbReference type="SMART" id="SM00304">
    <property type="entry name" value="HAMP"/>
    <property type="match status" value="2"/>
</dbReference>
<dbReference type="PANTHER" id="PTHR32089">
    <property type="entry name" value="METHYL-ACCEPTING CHEMOTAXIS PROTEIN MCPB"/>
    <property type="match status" value="1"/>
</dbReference>
<keyword evidence="6" id="KW-0472">Membrane</keyword>
<feature type="domain" description="Methyl-accepting transducer" evidence="7">
    <location>
        <begin position="481"/>
        <end position="726"/>
    </location>
</feature>
<protein>
    <recommendedName>
        <fullName evidence="11">Chemotaxis protein</fullName>
    </recommendedName>
</protein>
<keyword evidence="4" id="KW-0175">Coiled coil</keyword>
<dbReference type="EMBL" id="MRCB01000047">
    <property type="protein sequence ID" value="OKH18689.1"/>
    <property type="molecule type" value="Genomic_DNA"/>
</dbReference>
<dbReference type="Gene3D" id="6.10.340.10">
    <property type="match status" value="1"/>
</dbReference>
<dbReference type="InterPro" id="IPR003660">
    <property type="entry name" value="HAMP_dom"/>
</dbReference>
<dbReference type="SMART" id="SM00283">
    <property type="entry name" value="MA"/>
    <property type="match status" value="1"/>
</dbReference>
<dbReference type="GO" id="GO:0007165">
    <property type="term" value="P:signal transduction"/>
    <property type="evidence" value="ECO:0007669"/>
    <property type="project" value="UniProtKB-KW"/>
</dbReference>
<name>A0A1U7H7V2_9CYAN</name>
<reference evidence="9 10" key="1">
    <citation type="submission" date="2016-11" db="EMBL/GenBank/DDBJ databases">
        <title>Draft Genome Sequences of Nine Cyanobacterial Strains from Diverse Habitats.</title>
        <authorList>
            <person name="Zhu T."/>
            <person name="Hou S."/>
            <person name="Lu X."/>
            <person name="Hess W.R."/>
        </authorList>
    </citation>
    <scope>NUCLEOTIDE SEQUENCE [LARGE SCALE GENOMIC DNA]</scope>
    <source>
        <strain evidence="9 10">NIES-593</strain>
    </source>
</reference>
<accession>A0A1U7H7V2</accession>
<evidence type="ECO:0000256" key="3">
    <source>
        <dbReference type="PROSITE-ProRule" id="PRU00284"/>
    </source>
</evidence>
<feature type="transmembrane region" description="Helical" evidence="6">
    <location>
        <begin position="29"/>
        <end position="49"/>
    </location>
</feature>
<organism evidence="9 10">
    <name type="scientific">Hydrococcus rivularis NIES-593</name>
    <dbReference type="NCBI Taxonomy" id="1921803"/>
    <lineage>
        <taxon>Bacteria</taxon>
        <taxon>Bacillati</taxon>
        <taxon>Cyanobacteriota</taxon>
        <taxon>Cyanophyceae</taxon>
        <taxon>Pleurocapsales</taxon>
        <taxon>Hydrococcaceae</taxon>
        <taxon>Hydrococcus</taxon>
    </lineage>
</organism>
<evidence type="ECO:0000256" key="2">
    <source>
        <dbReference type="ARBA" id="ARBA00029447"/>
    </source>
</evidence>
<dbReference type="Pfam" id="PF00015">
    <property type="entry name" value="MCPsignal"/>
    <property type="match status" value="1"/>
</dbReference>
<dbReference type="PANTHER" id="PTHR32089:SF114">
    <property type="entry name" value="METHYL-ACCEPTING CHEMOTAXIS PROTEIN MCPB"/>
    <property type="match status" value="1"/>
</dbReference>
<feature type="compositionally biased region" description="Low complexity" evidence="5">
    <location>
        <begin position="771"/>
        <end position="784"/>
    </location>
</feature>
<evidence type="ECO:0000313" key="9">
    <source>
        <dbReference type="EMBL" id="OKH18689.1"/>
    </source>
</evidence>
<keyword evidence="6" id="KW-0812">Transmembrane</keyword>
<dbReference type="OrthoDB" id="567929at2"/>
<feature type="transmembrane region" description="Helical" evidence="6">
    <location>
        <begin position="322"/>
        <end position="348"/>
    </location>
</feature>
<dbReference type="CDD" id="cd18774">
    <property type="entry name" value="PDC2_HK_sensor"/>
    <property type="match status" value="1"/>
</dbReference>
<dbReference type="PROSITE" id="PS50885">
    <property type="entry name" value="HAMP"/>
    <property type="match status" value="1"/>
</dbReference>
<evidence type="ECO:0000256" key="1">
    <source>
        <dbReference type="ARBA" id="ARBA00023224"/>
    </source>
</evidence>
<dbReference type="STRING" id="1921803.NIES593_21795"/>
<dbReference type="InterPro" id="IPR004089">
    <property type="entry name" value="MCPsignal_dom"/>
</dbReference>
<keyword evidence="10" id="KW-1185">Reference proteome</keyword>
<feature type="domain" description="HAMP" evidence="8">
    <location>
        <begin position="425"/>
        <end position="476"/>
    </location>
</feature>
<feature type="coiled-coil region" evidence="4">
    <location>
        <begin position="390"/>
        <end position="437"/>
    </location>
</feature>
<evidence type="ECO:0000259" key="7">
    <source>
        <dbReference type="PROSITE" id="PS50111"/>
    </source>
</evidence>
<dbReference type="Gene3D" id="1.10.287.950">
    <property type="entry name" value="Methyl-accepting chemotaxis protein"/>
    <property type="match status" value="1"/>
</dbReference>
<dbReference type="GO" id="GO:0016020">
    <property type="term" value="C:membrane"/>
    <property type="evidence" value="ECO:0007669"/>
    <property type="project" value="InterPro"/>
</dbReference>
<evidence type="ECO:0000313" key="10">
    <source>
        <dbReference type="Proteomes" id="UP000186868"/>
    </source>
</evidence>
<evidence type="ECO:0008006" key="11">
    <source>
        <dbReference type="Google" id="ProtNLM"/>
    </source>
</evidence>
<dbReference type="Gene3D" id="3.30.450.20">
    <property type="entry name" value="PAS domain"/>
    <property type="match status" value="1"/>
</dbReference>
<evidence type="ECO:0000256" key="5">
    <source>
        <dbReference type="SAM" id="MobiDB-lite"/>
    </source>
</evidence>
<dbReference type="PROSITE" id="PS50111">
    <property type="entry name" value="CHEMOTAXIS_TRANSDUC_2"/>
    <property type="match status" value="1"/>
</dbReference>
<feature type="region of interest" description="Disordered" evidence="5">
    <location>
        <begin position="768"/>
        <end position="795"/>
    </location>
</feature>
<evidence type="ECO:0000256" key="6">
    <source>
        <dbReference type="SAM" id="Phobius"/>
    </source>
</evidence>
<proteinExistence type="inferred from homology"/>
<comment type="similarity">
    <text evidence="2">Belongs to the methyl-accepting chemotaxis (MCP) protein family.</text>
</comment>
<keyword evidence="6" id="KW-1133">Transmembrane helix</keyword>
<evidence type="ECO:0000256" key="4">
    <source>
        <dbReference type="SAM" id="Coils"/>
    </source>
</evidence>